<dbReference type="InterPro" id="IPR036942">
    <property type="entry name" value="Beta-barrel_TonB_sf"/>
</dbReference>
<organism evidence="12">
    <name type="scientific">uncultured Flavobacteriia bacterium</name>
    <dbReference type="NCBI Taxonomy" id="212695"/>
    <lineage>
        <taxon>Bacteria</taxon>
        <taxon>Pseudomonadati</taxon>
        <taxon>Bacteroidota</taxon>
        <taxon>Flavobacteriia</taxon>
        <taxon>environmental samples</taxon>
    </lineage>
</organism>
<gene>
    <name evidence="12" type="ORF">VIS_S18BKA20010</name>
</gene>
<evidence type="ECO:0000256" key="6">
    <source>
        <dbReference type="ARBA" id="ARBA00023136"/>
    </source>
</evidence>
<accession>H6RES0</accession>
<feature type="domain" description="TonB-dependent receptor plug" evidence="11">
    <location>
        <begin position="125"/>
        <end position="224"/>
    </location>
</feature>
<evidence type="ECO:0000256" key="2">
    <source>
        <dbReference type="ARBA" id="ARBA00022448"/>
    </source>
</evidence>
<evidence type="ECO:0000259" key="11">
    <source>
        <dbReference type="Pfam" id="PF07715"/>
    </source>
</evidence>
<dbReference type="InterPro" id="IPR039426">
    <property type="entry name" value="TonB-dep_rcpt-like"/>
</dbReference>
<dbReference type="PANTHER" id="PTHR30442:SF0">
    <property type="entry name" value="FE(3+) DICITRATE TRANSPORT PROTEIN FECA"/>
    <property type="match status" value="1"/>
</dbReference>
<reference evidence="12" key="1">
    <citation type="journal article" date="2012" name="Environ. Microbiol.">
        <title>Genomic content of uncultured Bacteroidetes from contrasting oceanic provinces in the North Atlantic Ocean.</title>
        <authorList>
            <person name="Gomez-Pereira P.R."/>
            <person name="Schuler M."/>
            <person name="Fuchs B.M."/>
            <person name="Bennke C."/>
            <person name="Teeling H."/>
            <person name="Waldmann J."/>
            <person name="Richter M."/>
            <person name="Barbe V."/>
            <person name="Bataille E."/>
            <person name="Glockner F.O."/>
            <person name="Amann R."/>
        </authorList>
    </citation>
    <scope>NUCLEOTIDE SEQUENCE</scope>
</reference>
<name>H6RES0_9BACT</name>
<evidence type="ECO:0000256" key="5">
    <source>
        <dbReference type="ARBA" id="ARBA00023077"/>
    </source>
</evidence>
<keyword evidence="6 8" id="KW-0472">Membrane</keyword>
<dbReference type="PROSITE" id="PS52016">
    <property type="entry name" value="TONB_DEPENDENT_REC_3"/>
    <property type="match status" value="1"/>
</dbReference>
<dbReference type="AlphaFoldDB" id="H6RES0"/>
<dbReference type="Gene3D" id="2.40.170.20">
    <property type="entry name" value="TonB-dependent receptor, beta-barrel domain"/>
    <property type="match status" value="1"/>
</dbReference>
<dbReference type="PANTHER" id="PTHR30442">
    <property type="entry name" value="IRON III DICITRATE TRANSPORT PROTEIN FECA"/>
    <property type="match status" value="1"/>
</dbReference>
<reference evidence="12" key="2">
    <citation type="submission" date="2012-02" db="EMBL/GenBank/DDBJ databases">
        <authorList>
            <person name="Genoscope - CEA"/>
        </authorList>
    </citation>
    <scope>NUCLEOTIDE SEQUENCE</scope>
</reference>
<comment type="subcellular location">
    <subcellularLocation>
        <location evidence="1 8">Cell outer membrane</location>
        <topology evidence="1 8">Multi-pass membrane protein</topology>
    </subcellularLocation>
</comment>
<evidence type="ECO:0000256" key="1">
    <source>
        <dbReference type="ARBA" id="ARBA00004571"/>
    </source>
</evidence>
<feature type="domain" description="TonB-dependent receptor-like beta-barrel" evidence="10">
    <location>
        <begin position="315"/>
        <end position="772"/>
    </location>
</feature>
<evidence type="ECO:0000256" key="9">
    <source>
        <dbReference type="RuleBase" id="RU003357"/>
    </source>
</evidence>
<dbReference type="GO" id="GO:0030246">
    <property type="term" value="F:carbohydrate binding"/>
    <property type="evidence" value="ECO:0007669"/>
    <property type="project" value="InterPro"/>
</dbReference>
<keyword evidence="5 9" id="KW-0798">TonB box</keyword>
<evidence type="ECO:0000256" key="7">
    <source>
        <dbReference type="ARBA" id="ARBA00023237"/>
    </source>
</evidence>
<keyword evidence="2 8" id="KW-0813">Transport</keyword>
<evidence type="ECO:0000256" key="3">
    <source>
        <dbReference type="ARBA" id="ARBA00022452"/>
    </source>
</evidence>
<dbReference type="InterPro" id="IPR012910">
    <property type="entry name" value="Plug_dom"/>
</dbReference>
<dbReference type="SUPFAM" id="SSF49452">
    <property type="entry name" value="Starch-binding domain-like"/>
    <property type="match status" value="1"/>
</dbReference>
<evidence type="ECO:0000256" key="4">
    <source>
        <dbReference type="ARBA" id="ARBA00022692"/>
    </source>
</evidence>
<dbReference type="GO" id="GO:0009279">
    <property type="term" value="C:cell outer membrane"/>
    <property type="evidence" value="ECO:0007669"/>
    <property type="project" value="UniProtKB-SubCell"/>
</dbReference>
<keyword evidence="4 8" id="KW-0812">Transmembrane</keyword>
<dbReference type="InterPro" id="IPR037066">
    <property type="entry name" value="Plug_dom_sf"/>
</dbReference>
<dbReference type="InterPro" id="IPR013784">
    <property type="entry name" value="Carb-bd-like_fold"/>
</dbReference>
<comment type="similarity">
    <text evidence="8 9">Belongs to the TonB-dependent receptor family.</text>
</comment>
<keyword evidence="7 8" id="KW-0998">Cell outer membrane</keyword>
<dbReference type="EMBL" id="FO117582">
    <property type="protein sequence ID" value="CCF99531.1"/>
    <property type="molecule type" value="Genomic_DNA"/>
</dbReference>
<dbReference type="Pfam" id="PF07715">
    <property type="entry name" value="Plug"/>
    <property type="match status" value="1"/>
</dbReference>
<sequence>MYAQETGKISGYIFNNNQDKLSYSSITVFDVETKKSFTIYSNENGYFLTPNIKHGLYKLTYFAYGYNKKIDTVELKSKLVNLKTSLSTISYDLNEVVVKNSDYSNFQTRKLKAIEGVMITQGKKTEAIDVENTDANKATNLSRQIYGKIPGLNIWESDGAGIQIGLGGRGLNPSRNSNFNTRQNGYDISADALGYPESYYTPPSEAVEEIQLIRGAASLQFGPQFGGLINFKLKEANPNKPIELITRHTVGSFGLNNSFVSLGGTKSRWKYYGYCNYKFGNDYRPNSDFEAIHGHINIKRQLNERTSVGFEFTKMYYLAHQPGGLTDNAFLSDPDSSVRSRNWFQIDWNLAALHFDYEINSNTKLNSRTFGLIATRNSLGYLDNISRIDPYDIGDTAAARDLIFSDFQNIGNETRLVHLYEPFKLPWAFVVGVRAYRGQNNSIQGDGNTDIGPDFYFIENAENMDSSYSVESNYRFPSFNFSAFAEHIFNITSKLSITPGIRYEYISTSADGRYREQQADLAGNIIYDTVFSVQKNQNRGFIIGGIGLNYKLKDDIELYANLSQNYRSINFADMQITNPNFKIDPILQDERGFNADLGLRGQIENKLYFDASIFTLFYNNRIGTTLQIDTNLFRPFQYRTNISQSRTYGFEMMIEADWLKIFIENNTDKKFSTFINFSYNDAKYINSDEPAFENKLVELVPPVVLRAGCTFGINTFSISFQYSYTDEHFSDATNAISVSNAVIGIIPSYTTMDVSAKYSFKKFQLEAGLNNLTNESYFTRRASGYPGPGILPSAPRNFYIGIQLKL</sequence>
<dbReference type="Gene3D" id="2.170.130.10">
    <property type="entry name" value="TonB-dependent receptor, plug domain"/>
    <property type="match status" value="1"/>
</dbReference>
<evidence type="ECO:0000259" key="10">
    <source>
        <dbReference type="Pfam" id="PF00593"/>
    </source>
</evidence>
<keyword evidence="3 8" id="KW-1134">Transmembrane beta strand</keyword>
<evidence type="ECO:0000256" key="8">
    <source>
        <dbReference type="PROSITE-ProRule" id="PRU01360"/>
    </source>
</evidence>
<keyword evidence="12" id="KW-0675">Receptor</keyword>
<evidence type="ECO:0000313" key="12">
    <source>
        <dbReference type="EMBL" id="CCF99531.1"/>
    </source>
</evidence>
<proteinExistence type="inferred from homology"/>
<dbReference type="InterPro" id="IPR000531">
    <property type="entry name" value="Beta-barrel_TonB"/>
</dbReference>
<dbReference type="Pfam" id="PF00593">
    <property type="entry name" value="TonB_dep_Rec_b-barrel"/>
    <property type="match status" value="1"/>
</dbReference>
<protein>
    <submittedName>
        <fullName evidence="12">TonB-dependent outer membrane receptor</fullName>
    </submittedName>
</protein>
<dbReference type="Gene3D" id="2.60.40.1120">
    <property type="entry name" value="Carboxypeptidase-like, regulatory domain"/>
    <property type="match status" value="1"/>
</dbReference>
<dbReference type="GO" id="GO:0033214">
    <property type="term" value="P:siderophore-iron import into cell"/>
    <property type="evidence" value="ECO:0007669"/>
    <property type="project" value="TreeGrafter"/>
</dbReference>
<dbReference type="SUPFAM" id="SSF56935">
    <property type="entry name" value="Porins"/>
    <property type="match status" value="1"/>
</dbReference>